<protein>
    <submittedName>
        <fullName evidence="1">Uncharacterized protein</fullName>
    </submittedName>
</protein>
<proteinExistence type="predicted"/>
<keyword evidence="2" id="KW-1185">Reference proteome</keyword>
<name>A0AA36M2Y5_CYLNA</name>
<organism evidence="1 2">
    <name type="scientific">Cylicocyclus nassatus</name>
    <name type="common">Nematode worm</name>
    <dbReference type="NCBI Taxonomy" id="53992"/>
    <lineage>
        <taxon>Eukaryota</taxon>
        <taxon>Metazoa</taxon>
        <taxon>Ecdysozoa</taxon>
        <taxon>Nematoda</taxon>
        <taxon>Chromadorea</taxon>
        <taxon>Rhabditida</taxon>
        <taxon>Rhabditina</taxon>
        <taxon>Rhabditomorpha</taxon>
        <taxon>Strongyloidea</taxon>
        <taxon>Strongylidae</taxon>
        <taxon>Cylicocyclus</taxon>
    </lineage>
</organism>
<dbReference type="EMBL" id="CATQJL010000112">
    <property type="protein sequence ID" value="CAJ0596180.1"/>
    <property type="molecule type" value="Genomic_DNA"/>
</dbReference>
<dbReference type="Proteomes" id="UP001176961">
    <property type="component" value="Unassembled WGS sequence"/>
</dbReference>
<comment type="caution">
    <text evidence="1">The sequence shown here is derived from an EMBL/GenBank/DDBJ whole genome shotgun (WGS) entry which is preliminary data.</text>
</comment>
<reference evidence="1" key="1">
    <citation type="submission" date="2023-07" db="EMBL/GenBank/DDBJ databases">
        <authorList>
            <consortium name="CYATHOMIX"/>
        </authorList>
    </citation>
    <scope>NUCLEOTIDE SEQUENCE</scope>
    <source>
        <strain evidence="1">N/A</strain>
    </source>
</reference>
<evidence type="ECO:0000313" key="2">
    <source>
        <dbReference type="Proteomes" id="UP001176961"/>
    </source>
</evidence>
<gene>
    <name evidence="1" type="ORF">CYNAS_LOCUS8163</name>
</gene>
<evidence type="ECO:0000313" key="1">
    <source>
        <dbReference type="EMBL" id="CAJ0596180.1"/>
    </source>
</evidence>
<dbReference type="AlphaFoldDB" id="A0AA36M2Y5"/>
<sequence length="176" mass="20098">MYNIGFMLLSQQMSQERVKIPFQACAVGSNVVVLRDDLSRVQITTVYGIIIRIFEPKAVTSIETEHVDAEIDLVMGDKLLFCQQRCLSRMSGLDTNPSASHTAQNERAQRDHSWNVVWSAQVPHAPKYTRHSRWCFLAVAGEYDHTVKIFCEEIGNSRTLMSPDRMADKSFYFFCA</sequence>
<accession>A0AA36M2Y5</accession>